<proteinExistence type="predicted"/>
<evidence type="ECO:0000313" key="3">
    <source>
        <dbReference type="Proteomes" id="UP000480410"/>
    </source>
</evidence>
<keyword evidence="4" id="KW-1185">Reference proteome</keyword>
<evidence type="ECO:0008006" key="5">
    <source>
        <dbReference type="Google" id="ProtNLM"/>
    </source>
</evidence>
<comment type="caution">
    <text evidence="2">The sequence shown here is derived from an EMBL/GenBank/DDBJ whole genome shotgun (WGS) entry which is preliminary data.</text>
</comment>
<name>A0A6B3NR44_9PSED</name>
<dbReference type="EMBL" id="JAAHBU010000310">
    <property type="protein sequence ID" value="NER65685.1"/>
    <property type="molecule type" value="Genomic_DNA"/>
</dbReference>
<evidence type="ECO:0000313" key="4">
    <source>
        <dbReference type="Proteomes" id="UP000482634"/>
    </source>
</evidence>
<dbReference type="Proteomes" id="UP000482634">
    <property type="component" value="Unassembled WGS sequence"/>
</dbReference>
<dbReference type="EMBL" id="JAAHBV010000297">
    <property type="protein sequence ID" value="NER60840.1"/>
    <property type="molecule type" value="Genomic_DNA"/>
</dbReference>
<gene>
    <name evidence="1" type="ORF">G3435_14350</name>
    <name evidence="2" type="ORF">G3436_19730</name>
</gene>
<evidence type="ECO:0000313" key="1">
    <source>
        <dbReference type="EMBL" id="NER60840.1"/>
    </source>
</evidence>
<sequence>MNTVEEAYQNLGQYVLAFIGNRPWDAAGCRMSVYGKMASGYQWLTWQGQKDDKGGFEGNTASIWKGLEAATFLRDDLLRNQGQRIWALEFRLAPDGTFKIEYDYNQPDDYEETDALVGDDDSLPSNP</sequence>
<dbReference type="AlphaFoldDB" id="A0A6B3NR44"/>
<evidence type="ECO:0000313" key="2">
    <source>
        <dbReference type="EMBL" id="NER65685.1"/>
    </source>
</evidence>
<dbReference type="RefSeq" id="WP_163948392.1">
    <property type="nucleotide sequence ID" value="NZ_JAAHBU010000310.1"/>
</dbReference>
<accession>A0A6B3NR44</accession>
<protein>
    <recommendedName>
        <fullName evidence="5">DUF600 family protein</fullName>
    </recommendedName>
</protein>
<reference evidence="3 4" key="1">
    <citation type="submission" date="2020-02" db="EMBL/GenBank/DDBJ databases">
        <title>Broccoli isolated Pseudomonas sp.</title>
        <authorList>
            <person name="Fujikawa T."/>
            <person name="Sawada H."/>
        </authorList>
    </citation>
    <scope>NUCLEOTIDE SEQUENCE [LARGE SCALE GENOMIC DNA]</scope>
    <source>
        <strain evidence="2 4">MAFF212427</strain>
        <strain evidence="1 3">MAFF212428</strain>
    </source>
</reference>
<dbReference type="Proteomes" id="UP000480410">
    <property type="component" value="Unassembled WGS sequence"/>
</dbReference>
<organism evidence="2 4">
    <name type="scientific">Pseudomonas brassicae</name>
    <dbReference type="NCBI Taxonomy" id="2708063"/>
    <lineage>
        <taxon>Bacteria</taxon>
        <taxon>Pseudomonadati</taxon>
        <taxon>Pseudomonadota</taxon>
        <taxon>Gammaproteobacteria</taxon>
        <taxon>Pseudomonadales</taxon>
        <taxon>Pseudomonadaceae</taxon>
        <taxon>Pseudomonas</taxon>
    </lineage>
</organism>
<accession>A0A6M0D482</accession>